<dbReference type="InterPro" id="IPR027417">
    <property type="entry name" value="P-loop_NTPase"/>
</dbReference>
<name>A0A9X9XCF7_9PROT</name>
<feature type="coiled-coil region" evidence="5">
    <location>
        <begin position="540"/>
        <end position="594"/>
    </location>
</feature>
<evidence type="ECO:0000256" key="4">
    <source>
        <dbReference type="ARBA" id="ARBA00061478"/>
    </source>
</evidence>
<keyword evidence="1" id="KW-0547">Nucleotide-binding</keyword>
<dbReference type="SUPFAM" id="SSF52540">
    <property type="entry name" value="P-loop containing nucleoside triphosphate hydrolases"/>
    <property type="match status" value="2"/>
</dbReference>
<dbReference type="RefSeq" id="WP_211846923.1">
    <property type="nucleotide sequence ID" value="NZ_JAAEDL010000011.1"/>
</dbReference>
<evidence type="ECO:0000256" key="5">
    <source>
        <dbReference type="SAM" id="Coils"/>
    </source>
</evidence>
<keyword evidence="5" id="KW-0175">Coiled coil</keyword>
<dbReference type="GO" id="GO:0003677">
    <property type="term" value="F:DNA binding"/>
    <property type="evidence" value="ECO:0007669"/>
    <property type="project" value="InterPro"/>
</dbReference>
<sequence>MAPPPLLLLTDIRHGFGSTRLLDGATLSVAPGERLALVGRNGSGKSTLLKVAAGIIEAEGGTRFVQPGATLRYLDQEPDLSAFPDVMAYVLAGLGPADDPHRARYLLEQLGMTGAEKPAALSGGETRRAALVRALAPSPDILLLDEPTNHLDLPAIEWLEAELNASGSALVLISHDRRFLERLSRAMVWLDRGITRRLERGFAHFEEWRDEVLEEEEREAHKLARKIVREEHWLRYGVTARRKRNVRRLENLHALRAKRRERVTAPGRVTMAAAEAAGSGNLVIAADRISKAFGDRVVVRDFSTRIIRGDRVGIVGPNGAGKTTLLNMLTGVLAPDSGEVRLGTGLAMVGLDQRRASLDPSVTLSEALTEGRGDQVHVNGQPRHVIGYMKDFLFTPEQARTPLSALSGGERGRLMLARAFARPSNLLVLDEPTNDLDLETLDLLQELVADYAGTVILVSHDRDFLDRTVTSVIAWEGEGRWQEYAGGYSDMVAQRGHGVKARAAEAAAKPAVAAARAEPAPRSAPPARRKGLNAKEQHELRTLPARMEQLAAEIAQLEAKVGDTAFYARDPAGFARATAAMATAQAALAAAEERWLELEMLREEVG</sequence>
<evidence type="ECO:0000256" key="6">
    <source>
        <dbReference type="SAM" id="MobiDB-lite"/>
    </source>
</evidence>
<reference evidence="8" key="1">
    <citation type="submission" date="2020-01" db="EMBL/GenBank/DDBJ databases">
        <authorList>
            <person name="Rat A."/>
        </authorList>
    </citation>
    <scope>NUCLEOTIDE SEQUENCE</scope>
    <source>
        <strain evidence="8">LMG 31228</strain>
    </source>
</reference>
<dbReference type="GO" id="GO:0016887">
    <property type="term" value="F:ATP hydrolysis activity"/>
    <property type="evidence" value="ECO:0007669"/>
    <property type="project" value="InterPro"/>
</dbReference>
<dbReference type="PROSITE" id="PS50893">
    <property type="entry name" value="ABC_TRANSPORTER_2"/>
    <property type="match status" value="2"/>
</dbReference>
<dbReference type="Gene3D" id="3.40.50.300">
    <property type="entry name" value="P-loop containing nucleotide triphosphate hydrolases"/>
    <property type="match status" value="2"/>
</dbReference>
<evidence type="ECO:0000256" key="3">
    <source>
        <dbReference type="ARBA" id="ARBA00049360"/>
    </source>
</evidence>
<dbReference type="EMBL" id="JAAEDL010000011">
    <property type="protein sequence ID" value="MBR0681393.1"/>
    <property type="molecule type" value="Genomic_DNA"/>
</dbReference>
<evidence type="ECO:0000259" key="7">
    <source>
        <dbReference type="PROSITE" id="PS50893"/>
    </source>
</evidence>
<dbReference type="InterPro" id="IPR003439">
    <property type="entry name" value="ABC_transporter-like_ATP-bd"/>
</dbReference>
<keyword evidence="2 8" id="KW-0067">ATP-binding</keyword>
<dbReference type="PANTHER" id="PTHR42855">
    <property type="entry name" value="ABC TRANSPORTER ATP-BINDING SUBUNIT"/>
    <property type="match status" value="1"/>
</dbReference>
<evidence type="ECO:0000256" key="2">
    <source>
        <dbReference type="ARBA" id="ARBA00022840"/>
    </source>
</evidence>
<feature type="domain" description="ABC transporter" evidence="7">
    <location>
        <begin position="284"/>
        <end position="503"/>
    </location>
</feature>
<organism evidence="8 9">
    <name type="scientific">Neoroseomonas eburnea</name>
    <dbReference type="NCBI Taxonomy" id="1346889"/>
    <lineage>
        <taxon>Bacteria</taxon>
        <taxon>Pseudomonadati</taxon>
        <taxon>Pseudomonadota</taxon>
        <taxon>Alphaproteobacteria</taxon>
        <taxon>Acetobacterales</taxon>
        <taxon>Acetobacteraceae</taxon>
        <taxon>Neoroseomonas</taxon>
    </lineage>
</organism>
<dbReference type="AlphaFoldDB" id="A0A9X9XCF7"/>
<comment type="catalytic activity">
    <reaction evidence="3">
        <text>ATP + H2O = ADP + phosphate + H(+)</text>
        <dbReference type="Rhea" id="RHEA:13065"/>
        <dbReference type="ChEBI" id="CHEBI:15377"/>
        <dbReference type="ChEBI" id="CHEBI:15378"/>
        <dbReference type="ChEBI" id="CHEBI:30616"/>
        <dbReference type="ChEBI" id="CHEBI:43474"/>
        <dbReference type="ChEBI" id="CHEBI:456216"/>
    </reaction>
</comment>
<evidence type="ECO:0000313" key="9">
    <source>
        <dbReference type="Proteomes" id="UP001138709"/>
    </source>
</evidence>
<dbReference type="InterPro" id="IPR032524">
    <property type="entry name" value="ABC_tran_C"/>
</dbReference>
<comment type="similarity">
    <text evidence="4">Belongs to the ABC transporter superfamily. ABCF family. Uup subfamily.</text>
</comment>
<dbReference type="InterPro" id="IPR051309">
    <property type="entry name" value="ABCF_ATPase"/>
</dbReference>
<dbReference type="CDD" id="cd03221">
    <property type="entry name" value="ABCF_EF-3"/>
    <property type="match status" value="2"/>
</dbReference>
<dbReference type="Pfam" id="PF16326">
    <property type="entry name" value="ABC_tran_CTD"/>
    <property type="match status" value="1"/>
</dbReference>
<dbReference type="InterPro" id="IPR003593">
    <property type="entry name" value="AAA+_ATPase"/>
</dbReference>
<comment type="caution">
    <text evidence="8">The sequence shown here is derived from an EMBL/GenBank/DDBJ whole genome shotgun (WGS) entry which is preliminary data.</text>
</comment>
<dbReference type="PANTHER" id="PTHR42855:SF1">
    <property type="entry name" value="ABC TRANSPORTER DOMAIN-CONTAINING PROTEIN"/>
    <property type="match status" value="1"/>
</dbReference>
<dbReference type="SMART" id="SM00382">
    <property type="entry name" value="AAA"/>
    <property type="match status" value="2"/>
</dbReference>
<dbReference type="GO" id="GO:0005524">
    <property type="term" value="F:ATP binding"/>
    <property type="evidence" value="ECO:0007669"/>
    <property type="project" value="UniProtKB-KW"/>
</dbReference>
<dbReference type="Gene3D" id="1.10.287.380">
    <property type="entry name" value="Valyl-tRNA synthetase, C-terminal domain"/>
    <property type="match status" value="1"/>
</dbReference>
<dbReference type="FunFam" id="3.40.50.300:FF:000309">
    <property type="entry name" value="ABC transporter ATP-binding protein"/>
    <property type="match status" value="1"/>
</dbReference>
<dbReference type="InterPro" id="IPR037118">
    <property type="entry name" value="Val-tRNA_synth_C_sf"/>
</dbReference>
<keyword evidence="9" id="KW-1185">Reference proteome</keyword>
<feature type="domain" description="ABC transporter" evidence="7">
    <location>
        <begin position="7"/>
        <end position="217"/>
    </location>
</feature>
<feature type="region of interest" description="Disordered" evidence="6">
    <location>
        <begin position="513"/>
        <end position="535"/>
    </location>
</feature>
<dbReference type="Pfam" id="PF00005">
    <property type="entry name" value="ABC_tran"/>
    <property type="match status" value="2"/>
</dbReference>
<accession>A0A9X9XCF7</accession>
<evidence type="ECO:0000256" key="1">
    <source>
        <dbReference type="ARBA" id="ARBA00022741"/>
    </source>
</evidence>
<dbReference type="Proteomes" id="UP001138709">
    <property type="component" value="Unassembled WGS sequence"/>
</dbReference>
<gene>
    <name evidence="8" type="ORF">GXW74_12930</name>
</gene>
<protein>
    <submittedName>
        <fullName evidence="8">ATP-binding cassette domain-containing protein</fullName>
    </submittedName>
</protein>
<evidence type="ECO:0000313" key="8">
    <source>
        <dbReference type="EMBL" id="MBR0681393.1"/>
    </source>
</evidence>
<reference evidence="8" key="2">
    <citation type="journal article" date="2021" name="Syst. Appl. Microbiol.">
        <title>Roseomonas hellenica sp. nov., isolated from roots of wild-growing Alkanna tinctoria.</title>
        <authorList>
            <person name="Rat A."/>
            <person name="Naranjo H.D."/>
            <person name="Lebbe L."/>
            <person name="Cnockaert M."/>
            <person name="Krigas N."/>
            <person name="Grigoriadou K."/>
            <person name="Maloupa E."/>
            <person name="Willems A."/>
        </authorList>
    </citation>
    <scope>NUCLEOTIDE SEQUENCE</scope>
    <source>
        <strain evidence="8">LMG 31228</strain>
    </source>
</reference>
<proteinExistence type="inferred from homology"/>